<keyword evidence="6" id="KW-0812">Transmembrane</keyword>
<keyword evidence="9" id="KW-1185">Reference proteome</keyword>
<dbReference type="Proteomes" id="UP001215280">
    <property type="component" value="Unassembled WGS sequence"/>
</dbReference>
<dbReference type="GO" id="GO:0004497">
    <property type="term" value="F:monooxygenase activity"/>
    <property type="evidence" value="ECO:0007669"/>
    <property type="project" value="UniProtKB-KW"/>
</dbReference>
<keyword evidence="6" id="KW-0472">Membrane</keyword>
<dbReference type="PRINTS" id="PR00420">
    <property type="entry name" value="RNGMNOXGNASE"/>
</dbReference>
<proteinExistence type="inferred from homology"/>
<keyword evidence="5" id="KW-0503">Monooxygenase</keyword>
<protein>
    <submittedName>
        <fullName evidence="8">FAD/NAD(P)-binding domain-containing protein</fullName>
    </submittedName>
</protein>
<name>A0AAD7JA02_9AGAR</name>
<keyword evidence="2" id="KW-0285">Flavoprotein</keyword>
<sequence>MSPSNSSFEPLNISIVGAGIGGFTAAVALRRNGHLVQIFEAVESKTEVGAALGVHVNALRVLDHLGVSRDNLHGVPWHGNMVFDSKGGEGTTLRWLVPDVNENPGLLAHRSDLYDELKRLATGEGEGPPAKLHPGTKVVACDSEEGTVTLNNGEVFRADFVLGADGIHSVIRTHILGSAVKARDSGWSCIRAVFETSNLRDIPELEWLYGGASGTRSVVLNGGPFRMLFVYPCRDGSLQNVVAYYTDSPEDAPWVPTATREELIAKYHDFDPKYLRLFDLPVHSPIHKYKLRVLPLIPTWVLGRAALLGDAAHATVPLLGQGAAMAIEEGGALGCLLPAGTKREDIPARLQAYQDLRKKRGEFVETESVEQVANGFTFPRSKDLQSYLLEYDTIREAEGFYQERFGGDSQAN</sequence>
<evidence type="ECO:0000256" key="5">
    <source>
        <dbReference type="ARBA" id="ARBA00023033"/>
    </source>
</evidence>
<feature type="transmembrane region" description="Helical" evidence="6">
    <location>
        <begin position="12"/>
        <end position="29"/>
    </location>
</feature>
<dbReference type="AlphaFoldDB" id="A0AAD7JA02"/>
<reference evidence="8" key="1">
    <citation type="submission" date="2023-03" db="EMBL/GenBank/DDBJ databases">
        <title>Massive genome expansion in bonnet fungi (Mycena s.s.) driven by repeated elements and novel gene families across ecological guilds.</title>
        <authorList>
            <consortium name="Lawrence Berkeley National Laboratory"/>
            <person name="Harder C.B."/>
            <person name="Miyauchi S."/>
            <person name="Viragh M."/>
            <person name="Kuo A."/>
            <person name="Thoen E."/>
            <person name="Andreopoulos B."/>
            <person name="Lu D."/>
            <person name="Skrede I."/>
            <person name="Drula E."/>
            <person name="Henrissat B."/>
            <person name="Morin E."/>
            <person name="Kohler A."/>
            <person name="Barry K."/>
            <person name="LaButti K."/>
            <person name="Morin E."/>
            <person name="Salamov A."/>
            <person name="Lipzen A."/>
            <person name="Mereny Z."/>
            <person name="Hegedus B."/>
            <person name="Baldrian P."/>
            <person name="Stursova M."/>
            <person name="Weitz H."/>
            <person name="Taylor A."/>
            <person name="Grigoriev I.V."/>
            <person name="Nagy L.G."/>
            <person name="Martin F."/>
            <person name="Kauserud H."/>
        </authorList>
    </citation>
    <scope>NUCLEOTIDE SEQUENCE</scope>
    <source>
        <strain evidence="8">CBHHK188m</strain>
    </source>
</reference>
<evidence type="ECO:0000256" key="2">
    <source>
        <dbReference type="ARBA" id="ARBA00022630"/>
    </source>
</evidence>
<evidence type="ECO:0000259" key="7">
    <source>
        <dbReference type="Pfam" id="PF01494"/>
    </source>
</evidence>
<dbReference type="InterPro" id="IPR036188">
    <property type="entry name" value="FAD/NAD-bd_sf"/>
</dbReference>
<dbReference type="GO" id="GO:0071949">
    <property type="term" value="F:FAD binding"/>
    <property type="evidence" value="ECO:0007669"/>
    <property type="project" value="InterPro"/>
</dbReference>
<keyword evidence="4" id="KW-0560">Oxidoreductase</keyword>
<dbReference type="SUPFAM" id="SSF51905">
    <property type="entry name" value="FAD/NAD(P)-binding domain"/>
    <property type="match status" value="1"/>
</dbReference>
<evidence type="ECO:0000313" key="9">
    <source>
        <dbReference type="Proteomes" id="UP001215280"/>
    </source>
</evidence>
<evidence type="ECO:0000313" key="8">
    <source>
        <dbReference type="EMBL" id="KAJ7759416.1"/>
    </source>
</evidence>
<dbReference type="Gene3D" id="3.50.50.60">
    <property type="entry name" value="FAD/NAD(P)-binding domain"/>
    <property type="match status" value="1"/>
</dbReference>
<keyword evidence="6" id="KW-1133">Transmembrane helix</keyword>
<evidence type="ECO:0000256" key="1">
    <source>
        <dbReference type="ARBA" id="ARBA00007992"/>
    </source>
</evidence>
<feature type="domain" description="FAD-binding" evidence="7">
    <location>
        <begin position="13"/>
        <end position="366"/>
    </location>
</feature>
<dbReference type="Pfam" id="PF01494">
    <property type="entry name" value="FAD_binding_3"/>
    <property type="match status" value="1"/>
</dbReference>
<comment type="similarity">
    <text evidence="1">Belongs to the paxM FAD-dependent monooxygenase family.</text>
</comment>
<evidence type="ECO:0000256" key="4">
    <source>
        <dbReference type="ARBA" id="ARBA00023002"/>
    </source>
</evidence>
<dbReference type="SUPFAM" id="SSF54373">
    <property type="entry name" value="FAD-linked reductases, C-terminal domain"/>
    <property type="match status" value="1"/>
</dbReference>
<comment type="caution">
    <text evidence="8">The sequence shown here is derived from an EMBL/GenBank/DDBJ whole genome shotgun (WGS) entry which is preliminary data.</text>
</comment>
<dbReference type="EMBL" id="JARJLG010000052">
    <property type="protein sequence ID" value="KAJ7759416.1"/>
    <property type="molecule type" value="Genomic_DNA"/>
</dbReference>
<dbReference type="PANTHER" id="PTHR13789">
    <property type="entry name" value="MONOOXYGENASE"/>
    <property type="match status" value="1"/>
</dbReference>
<organism evidence="8 9">
    <name type="scientific">Mycena maculata</name>
    <dbReference type="NCBI Taxonomy" id="230809"/>
    <lineage>
        <taxon>Eukaryota</taxon>
        <taxon>Fungi</taxon>
        <taxon>Dikarya</taxon>
        <taxon>Basidiomycota</taxon>
        <taxon>Agaricomycotina</taxon>
        <taxon>Agaricomycetes</taxon>
        <taxon>Agaricomycetidae</taxon>
        <taxon>Agaricales</taxon>
        <taxon>Marasmiineae</taxon>
        <taxon>Mycenaceae</taxon>
        <taxon>Mycena</taxon>
    </lineage>
</organism>
<gene>
    <name evidence="8" type="ORF">DFH07DRAFT_958023</name>
</gene>
<evidence type="ECO:0000256" key="3">
    <source>
        <dbReference type="ARBA" id="ARBA00022827"/>
    </source>
</evidence>
<evidence type="ECO:0000256" key="6">
    <source>
        <dbReference type="SAM" id="Phobius"/>
    </source>
</evidence>
<dbReference type="InterPro" id="IPR002938">
    <property type="entry name" value="FAD-bd"/>
</dbReference>
<dbReference type="PANTHER" id="PTHR13789:SF314">
    <property type="entry name" value="FAD-BINDING DOMAIN-CONTAINING PROTEIN"/>
    <property type="match status" value="1"/>
</dbReference>
<keyword evidence="3" id="KW-0274">FAD</keyword>
<dbReference type="InterPro" id="IPR050493">
    <property type="entry name" value="FAD-dep_Monooxygenase_BioMet"/>
</dbReference>
<accession>A0AAD7JA02</accession>